<accession>A0A1A6BG04</accession>
<evidence type="ECO:0000313" key="3">
    <source>
        <dbReference type="Proteomes" id="UP000093757"/>
    </source>
</evidence>
<evidence type="ECO:0000313" key="2">
    <source>
        <dbReference type="EMBL" id="OBS01196.1"/>
    </source>
</evidence>
<name>A0A1A6BG04_MYCGO</name>
<feature type="domain" description="PseI/NeuA/B-like" evidence="1">
    <location>
        <begin position="50"/>
        <end position="268"/>
    </location>
</feature>
<reference evidence="2 3" key="1">
    <citation type="submission" date="2016-06" db="EMBL/GenBank/DDBJ databases">
        <authorList>
            <person name="Kjaerup R.B."/>
            <person name="Dalgaard T.S."/>
            <person name="Juul-Madsen H.R."/>
        </authorList>
    </citation>
    <scope>NUCLEOTIDE SEQUENCE [LARGE SCALE GENOMIC DNA]</scope>
    <source>
        <strain evidence="2 3">1245752.6</strain>
    </source>
</reference>
<proteinExistence type="predicted"/>
<dbReference type="InterPro" id="IPR013132">
    <property type="entry name" value="PseI/NeuA/B-like_N"/>
</dbReference>
<dbReference type="AlphaFoldDB" id="A0A1A6BG04"/>
<dbReference type="GO" id="GO:0047444">
    <property type="term" value="F:N-acylneuraminate-9-phosphate synthase activity"/>
    <property type="evidence" value="ECO:0007669"/>
    <property type="project" value="TreeGrafter"/>
</dbReference>
<protein>
    <submittedName>
        <fullName evidence="2">N-acetylneuraminic acid synthase</fullName>
    </submittedName>
</protein>
<gene>
    <name evidence="2" type="ORF">A9W98_01715</name>
</gene>
<dbReference type="Pfam" id="PF03102">
    <property type="entry name" value="NeuB"/>
    <property type="match status" value="1"/>
</dbReference>
<dbReference type="RefSeq" id="WP_065134540.1">
    <property type="nucleotide sequence ID" value="NZ_MAEM01000312.1"/>
</dbReference>
<dbReference type="EMBL" id="MAEM01000312">
    <property type="protein sequence ID" value="OBS01196.1"/>
    <property type="molecule type" value="Genomic_DNA"/>
</dbReference>
<dbReference type="Proteomes" id="UP000093757">
    <property type="component" value="Unassembled WGS sequence"/>
</dbReference>
<comment type="caution">
    <text evidence="2">The sequence shown here is derived from an EMBL/GenBank/DDBJ whole genome shotgun (WGS) entry which is preliminary data.</text>
</comment>
<dbReference type="PANTHER" id="PTHR42966:SF1">
    <property type="entry name" value="SIALIC ACID SYNTHASE"/>
    <property type="match status" value="1"/>
</dbReference>
<dbReference type="InterPro" id="IPR051690">
    <property type="entry name" value="PseI-like"/>
</dbReference>
<organism evidence="2 3">
    <name type="scientific">Mycobacterium gordonae</name>
    <dbReference type="NCBI Taxonomy" id="1778"/>
    <lineage>
        <taxon>Bacteria</taxon>
        <taxon>Bacillati</taxon>
        <taxon>Actinomycetota</taxon>
        <taxon>Actinomycetes</taxon>
        <taxon>Mycobacteriales</taxon>
        <taxon>Mycobacteriaceae</taxon>
        <taxon>Mycobacterium</taxon>
    </lineage>
</organism>
<dbReference type="GO" id="GO:0016051">
    <property type="term" value="P:carbohydrate biosynthetic process"/>
    <property type="evidence" value="ECO:0007669"/>
    <property type="project" value="InterPro"/>
</dbReference>
<evidence type="ECO:0000259" key="1">
    <source>
        <dbReference type="Pfam" id="PF03102"/>
    </source>
</evidence>
<sequence length="369" mass="42651">MTRASQRDREIFENLFVLEAANNHWGDLDRGKKIVSDYGRVVRYNSVKAAIKFQFRDVENFIHSDFKGNQDIRYIRKTEATRLSKADFKVLAEETRRVGCIPMATPFDETSVDLCVELDFPIIKVASSDVSDWPLLEKIASTRRPTIISSGGANEKALDDVVTFFEHRAIPLAINHCVSLYPSEDYQLELNQIDYLRSRYDDHVIGLSTHEYNDWQSSMLISYAKGARTWERHVDIEYNDVPVSPYCSLPEQVDIWFKAFRKAEEMCGGSSDRRRVLPKEEIKYLDALVRGVYARRDLDVGYEFNSATFSDDFYLAIPLRRGQLSCREILNGQKLTEPIKVEEPLTIEHVDGPYAESKFLRQFILDRGF</sequence>
<dbReference type="Gene3D" id="3.20.20.70">
    <property type="entry name" value="Aldolase class I"/>
    <property type="match status" value="1"/>
</dbReference>
<dbReference type="Gene3D" id="3.90.1210.10">
    <property type="entry name" value="Antifreeze-like/N-acetylneuraminic acid synthase C-terminal domain"/>
    <property type="match status" value="1"/>
</dbReference>
<dbReference type="PANTHER" id="PTHR42966">
    <property type="entry name" value="N-ACETYLNEURAMINATE SYNTHASE"/>
    <property type="match status" value="1"/>
</dbReference>
<dbReference type="InterPro" id="IPR013785">
    <property type="entry name" value="Aldolase_TIM"/>
</dbReference>
<dbReference type="OrthoDB" id="9814210at2"/>
<dbReference type="SUPFAM" id="SSF51569">
    <property type="entry name" value="Aldolase"/>
    <property type="match status" value="1"/>
</dbReference>